<evidence type="ECO:0008006" key="5">
    <source>
        <dbReference type="Google" id="ProtNLM"/>
    </source>
</evidence>
<evidence type="ECO:0000313" key="3">
    <source>
        <dbReference type="EMBL" id="CAJ1971352.1"/>
    </source>
</evidence>
<feature type="compositionally biased region" description="Low complexity" evidence="1">
    <location>
        <begin position="191"/>
        <end position="204"/>
    </location>
</feature>
<dbReference type="InterPro" id="IPR039923">
    <property type="entry name" value="Protodermal_1"/>
</dbReference>
<dbReference type="Proteomes" id="UP001189624">
    <property type="component" value="Chromosome 8"/>
</dbReference>
<feature type="region of interest" description="Disordered" evidence="1">
    <location>
        <begin position="36"/>
        <end position="227"/>
    </location>
</feature>
<evidence type="ECO:0000313" key="4">
    <source>
        <dbReference type="Proteomes" id="UP001189624"/>
    </source>
</evidence>
<feature type="compositionally biased region" description="Pro residues" evidence="1">
    <location>
        <begin position="160"/>
        <end position="171"/>
    </location>
</feature>
<dbReference type="PRINTS" id="PR01217">
    <property type="entry name" value="PRICHEXTENSN"/>
</dbReference>
<dbReference type="PANTHER" id="PTHR33210:SF18">
    <property type="entry name" value="PROTODERMAL FACTOR 1"/>
    <property type="match status" value="1"/>
</dbReference>
<organism evidence="3 4">
    <name type="scientific">Sphenostylis stenocarpa</name>
    <dbReference type="NCBI Taxonomy" id="92480"/>
    <lineage>
        <taxon>Eukaryota</taxon>
        <taxon>Viridiplantae</taxon>
        <taxon>Streptophyta</taxon>
        <taxon>Embryophyta</taxon>
        <taxon>Tracheophyta</taxon>
        <taxon>Spermatophyta</taxon>
        <taxon>Magnoliopsida</taxon>
        <taxon>eudicotyledons</taxon>
        <taxon>Gunneridae</taxon>
        <taxon>Pentapetalae</taxon>
        <taxon>rosids</taxon>
        <taxon>fabids</taxon>
        <taxon>Fabales</taxon>
        <taxon>Fabaceae</taxon>
        <taxon>Papilionoideae</taxon>
        <taxon>50 kb inversion clade</taxon>
        <taxon>NPAAA clade</taxon>
        <taxon>indigoferoid/millettioid clade</taxon>
        <taxon>Phaseoleae</taxon>
        <taxon>Sphenostylis</taxon>
    </lineage>
</organism>
<reference evidence="3" key="1">
    <citation type="submission" date="2023-10" db="EMBL/GenBank/DDBJ databases">
        <authorList>
            <person name="Domelevo Entfellner J.-B."/>
        </authorList>
    </citation>
    <scope>NUCLEOTIDE SEQUENCE</scope>
</reference>
<keyword evidence="2" id="KW-0732">Signal</keyword>
<feature type="compositionally biased region" description="Polar residues" evidence="1">
    <location>
        <begin position="53"/>
        <end position="63"/>
    </location>
</feature>
<keyword evidence="4" id="KW-1185">Reference proteome</keyword>
<dbReference type="Gramene" id="rna-AYBTSS11_LOCUS23353">
    <property type="protein sequence ID" value="CAJ1971352.1"/>
    <property type="gene ID" value="gene-AYBTSS11_LOCUS23353"/>
</dbReference>
<accession>A0AA86SRQ8</accession>
<gene>
    <name evidence="3" type="ORF">AYBTSS11_LOCUS23353</name>
</gene>
<dbReference type="EMBL" id="OY731405">
    <property type="protein sequence ID" value="CAJ1971352.1"/>
    <property type="molecule type" value="Genomic_DNA"/>
</dbReference>
<evidence type="ECO:0000256" key="1">
    <source>
        <dbReference type="SAM" id="MobiDB-lite"/>
    </source>
</evidence>
<name>A0AA86SRQ8_9FABA</name>
<feature type="signal peptide" evidence="2">
    <location>
        <begin position="1"/>
        <end position="22"/>
    </location>
</feature>
<proteinExistence type="predicted"/>
<dbReference type="AlphaFoldDB" id="A0AA86SRQ8"/>
<feature type="compositionally biased region" description="Basic residues" evidence="1">
    <location>
        <begin position="79"/>
        <end position="91"/>
    </location>
</feature>
<protein>
    <recommendedName>
        <fullName evidence="5">Protodermal factor 1</fullName>
    </recommendedName>
</protein>
<evidence type="ECO:0000256" key="2">
    <source>
        <dbReference type="SAM" id="SignalP"/>
    </source>
</evidence>
<sequence>MERKRHSPTSLTMFTLLVGVLSQNLVIPVLCSTTPIEEQKNYPPGPHEGSPPTDLSNSLCSYCSPSHGSGAGGHGSSPHSHHGKHSHHGTPSHHATPSHGGGGSYDPTPSPPSGGGYYNPTPSTPPGGGSYDPTPSPPEGGGSYNPTPSPPQGSNCGTPPQEPSTPTPSIPTTPSTPSTPSNPPSGGGGYYNSPPTYGGGSPPITVTPPSTPIDPGTPTIPSTPPYLPSPTPFTGTCNYWSTHPGIIWGLLGWWGTLGHVFGVSNVPGFGASLSLPQALSNTRTDGLGALYREGTASFLNSLVNNRFPYTTQQVRDNFVASLASNKDAAAQANLFRMANEGRMKPRA</sequence>
<dbReference type="PANTHER" id="PTHR33210">
    <property type="entry name" value="PROTODERMAL FACTOR 1"/>
    <property type="match status" value="1"/>
</dbReference>
<feature type="chain" id="PRO_5041681621" description="Protodermal factor 1" evidence="2">
    <location>
        <begin position="23"/>
        <end position="347"/>
    </location>
</feature>